<dbReference type="InterPro" id="IPR025890">
    <property type="entry name" value="Abhydrolase_bac"/>
</dbReference>
<feature type="chain" id="PRO_5019183673" description="Abhydrolase family protein" evidence="1">
    <location>
        <begin position="21"/>
        <end position="415"/>
    </location>
</feature>
<dbReference type="PANTHER" id="PTHR22946">
    <property type="entry name" value="DIENELACTONE HYDROLASE DOMAIN-CONTAINING PROTEIN-RELATED"/>
    <property type="match status" value="1"/>
</dbReference>
<reference evidence="2 3" key="1">
    <citation type="submission" date="2018-08" db="EMBL/GenBank/DDBJ databases">
        <title>A genome reference for cultivated species of the human gut microbiota.</title>
        <authorList>
            <person name="Zou Y."/>
            <person name="Xue W."/>
            <person name="Luo G."/>
        </authorList>
    </citation>
    <scope>NUCLEOTIDE SEQUENCE [LARGE SCALE GENOMIC DNA]</scope>
    <source>
        <strain evidence="2 3">AM42-38</strain>
    </source>
</reference>
<dbReference type="PANTHER" id="PTHR22946:SF8">
    <property type="entry name" value="ACETYL XYLAN ESTERASE DOMAIN-CONTAINING PROTEIN"/>
    <property type="match status" value="1"/>
</dbReference>
<keyword evidence="1" id="KW-0732">Signal</keyword>
<dbReference type="InterPro" id="IPR050261">
    <property type="entry name" value="FrsA_esterase"/>
</dbReference>
<evidence type="ECO:0000313" key="2">
    <source>
        <dbReference type="EMBL" id="RHA76085.1"/>
    </source>
</evidence>
<evidence type="ECO:0008006" key="4">
    <source>
        <dbReference type="Google" id="ProtNLM"/>
    </source>
</evidence>
<feature type="signal peptide" evidence="1">
    <location>
        <begin position="1"/>
        <end position="20"/>
    </location>
</feature>
<organism evidence="2 3">
    <name type="scientific">Phocaeicola coprophilus</name>
    <dbReference type="NCBI Taxonomy" id="387090"/>
    <lineage>
        <taxon>Bacteria</taxon>
        <taxon>Pseudomonadati</taxon>
        <taxon>Bacteroidota</taxon>
        <taxon>Bacteroidia</taxon>
        <taxon>Bacteroidales</taxon>
        <taxon>Bacteroidaceae</taxon>
        <taxon>Phocaeicola</taxon>
    </lineage>
</organism>
<sequence length="415" mass="47688">MRSFFCLIVSGFLISLACKAQTNWDPEQHAVIVSERGDGRFTSSYAIVHQLVKNTRPSLSFHSEMRPEEMPVWQSEVRQTMMKLMAFPDYLPEKKPICVSQEKRDGYTLEKWEFYPLPQALSTFLVLRPNHLSKTVPAVLCIPGSGMSKEGLAGEPGISEKLNDNYTSEKVSMALNFVRKGYIAVAVDNPASGEASDLEMYTRGRQYDYEVVSRMLLEIGWSYLGYTSWLDMQVLDWMKQDPDIRKDRIIVSGFSLGTEPLMVLGVLDPSIYAFVYNDFLCQTQERAIVMTKPTEKGYRPFPNSIRHLIPGFWHYFNFPDLVAALAPRPLILTEGGLDRDLELVRKAYSLSGHPENVEIHHYEKYADPALRHFVSVLPEGLDRDTYFQMVNVDGTNHYFKNEFIFKWLDQLFLDL</sequence>
<dbReference type="RefSeq" id="WP_118400331.1">
    <property type="nucleotide sequence ID" value="NZ_CABJGD010000012.1"/>
</dbReference>
<comment type="caution">
    <text evidence="2">The sequence shown here is derived from an EMBL/GenBank/DDBJ whole genome shotgun (WGS) entry which is preliminary data.</text>
</comment>
<dbReference type="EMBL" id="QSFT01000012">
    <property type="protein sequence ID" value="RHA76085.1"/>
    <property type="molecule type" value="Genomic_DNA"/>
</dbReference>
<evidence type="ECO:0000256" key="1">
    <source>
        <dbReference type="SAM" id="SignalP"/>
    </source>
</evidence>
<proteinExistence type="predicted"/>
<evidence type="ECO:0000313" key="3">
    <source>
        <dbReference type="Proteomes" id="UP000283855"/>
    </source>
</evidence>
<dbReference type="SUPFAM" id="SSF53474">
    <property type="entry name" value="alpha/beta-Hydrolases"/>
    <property type="match status" value="1"/>
</dbReference>
<dbReference type="PROSITE" id="PS51257">
    <property type="entry name" value="PROKAR_LIPOPROTEIN"/>
    <property type="match status" value="1"/>
</dbReference>
<dbReference type="AlphaFoldDB" id="A0A413T0N2"/>
<gene>
    <name evidence="2" type="ORF">DW921_07235</name>
</gene>
<dbReference type="Proteomes" id="UP000283855">
    <property type="component" value="Unassembled WGS sequence"/>
</dbReference>
<accession>A0A413T0N2</accession>
<name>A0A413T0N2_9BACT</name>
<dbReference type="InterPro" id="IPR029058">
    <property type="entry name" value="AB_hydrolase_fold"/>
</dbReference>
<dbReference type="Gene3D" id="3.40.50.1820">
    <property type="entry name" value="alpha/beta hydrolase"/>
    <property type="match status" value="1"/>
</dbReference>
<dbReference type="Pfam" id="PF12715">
    <property type="entry name" value="Abhydrolase_7"/>
    <property type="match status" value="1"/>
</dbReference>
<protein>
    <recommendedName>
        <fullName evidence="4">Abhydrolase family protein</fullName>
    </recommendedName>
</protein>